<dbReference type="PANTHER" id="PTHR31118">
    <property type="entry name" value="CYCLASE-LIKE PROTEIN 2"/>
    <property type="match status" value="1"/>
</dbReference>
<evidence type="ECO:0000313" key="2">
    <source>
        <dbReference type="EMBL" id="TYO60951.1"/>
    </source>
</evidence>
<proteinExistence type="predicted"/>
<dbReference type="Proteomes" id="UP000324797">
    <property type="component" value="Unassembled WGS sequence"/>
</dbReference>
<accession>A0A5S4Y939</accession>
<dbReference type="SUPFAM" id="SSF102198">
    <property type="entry name" value="Putative cyclase"/>
    <property type="match status" value="1"/>
</dbReference>
<protein>
    <submittedName>
        <fullName evidence="2">Cyclase family protein</fullName>
    </submittedName>
</protein>
<comment type="caution">
    <text evidence="2">The sequence shown here is derived from an EMBL/GenBank/DDBJ whole genome shotgun (WGS) entry which is preliminary data.</text>
</comment>
<dbReference type="GO" id="GO:0004061">
    <property type="term" value="F:arylformamidase activity"/>
    <property type="evidence" value="ECO:0007669"/>
    <property type="project" value="InterPro"/>
</dbReference>
<sequence>MSETSPRRSGSALRAIRKRSSASSTAKRPIAINLEDATMQGEVLQGKALLELAGAIASDAVRVVDLSFTLSPDFPVIVLPPEFGQAAPVRIQEISRYDARGPAWYWNNVTFGEHTGTHFDAPIHWFTGKDLANNAVDTMPPKDMIAPACVIDCSAQAAQDPDFLLTVPIVEAWEARHGRIPSRQWVLLRTDWSKKGWRDYSSLRDDGAHTPGPDAAVMKWLVEERGIIGFGTETIGTDAGQAGHFEPPYPAHHFLHGAGRYGLQCLCNLDQLPATGAVIIASPLKIQNGSGSPLRVIALVSST</sequence>
<dbReference type="InterPro" id="IPR007325">
    <property type="entry name" value="KFase/CYL"/>
</dbReference>
<dbReference type="InterPro" id="IPR037175">
    <property type="entry name" value="KFase_sf"/>
</dbReference>
<keyword evidence="3" id="KW-1185">Reference proteome</keyword>
<dbReference type="Pfam" id="PF04199">
    <property type="entry name" value="Cyclase"/>
    <property type="match status" value="1"/>
</dbReference>
<dbReference type="GO" id="GO:0019441">
    <property type="term" value="P:L-tryptophan catabolic process to kynurenine"/>
    <property type="evidence" value="ECO:0007669"/>
    <property type="project" value="InterPro"/>
</dbReference>
<reference evidence="2 3" key="1">
    <citation type="submission" date="2019-08" db="EMBL/GenBank/DDBJ databases">
        <title>Bradyrhizobium hipponensis sp. nov., a rhizobium isolated from a Lupinus angustifolius root nodule in Tunisia.</title>
        <authorList>
            <person name="Off K."/>
            <person name="Rejili M."/>
            <person name="Mars M."/>
            <person name="Brachmann A."/>
            <person name="Marin M."/>
        </authorList>
    </citation>
    <scope>NUCLEOTIDE SEQUENCE [LARGE SCALE GENOMIC DNA]</scope>
    <source>
        <strain evidence="3">aSej3</strain>
    </source>
</reference>
<evidence type="ECO:0000256" key="1">
    <source>
        <dbReference type="SAM" id="MobiDB-lite"/>
    </source>
</evidence>
<dbReference type="Gene3D" id="3.50.30.50">
    <property type="entry name" value="Putative cyclase"/>
    <property type="match status" value="1"/>
</dbReference>
<dbReference type="PANTHER" id="PTHR31118:SF12">
    <property type="entry name" value="CYCLASE-LIKE PROTEIN 2"/>
    <property type="match status" value="1"/>
</dbReference>
<name>A0A5S4Y939_9BRAD</name>
<evidence type="ECO:0000313" key="3">
    <source>
        <dbReference type="Proteomes" id="UP000324797"/>
    </source>
</evidence>
<feature type="region of interest" description="Disordered" evidence="1">
    <location>
        <begin position="1"/>
        <end position="22"/>
    </location>
</feature>
<dbReference type="EMBL" id="VSTH01000234">
    <property type="protein sequence ID" value="TYO60951.1"/>
    <property type="molecule type" value="Genomic_DNA"/>
</dbReference>
<gene>
    <name evidence="2" type="ORF">FXV83_40835</name>
</gene>
<organism evidence="2 3">
    <name type="scientific">Bradyrhizobium hipponense</name>
    <dbReference type="NCBI Taxonomy" id="2605638"/>
    <lineage>
        <taxon>Bacteria</taxon>
        <taxon>Pseudomonadati</taxon>
        <taxon>Pseudomonadota</taxon>
        <taxon>Alphaproteobacteria</taxon>
        <taxon>Hyphomicrobiales</taxon>
        <taxon>Nitrobacteraceae</taxon>
        <taxon>Bradyrhizobium</taxon>
    </lineage>
</organism>
<dbReference type="AlphaFoldDB" id="A0A5S4Y939"/>